<keyword evidence="1" id="KW-0812">Transmembrane</keyword>
<protein>
    <submittedName>
        <fullName evidence="2">Uncharacterized protein</fullName>
    </submittedName>
</protein>
<proteinExistence type="predicted"/>
<gene>
    <name evidence="2" type="ORF">TM448A04213_0004</name>
</gene>
<keyword evidence="1" id="KW-1133">Transmembrane helix</keyword>
<sequence>MPNSKKMLNDLNFDHQIKKMVDRDLLEFVSIQVYELKGEMQTIKDCVKLNTDRIWKNRITLITLIAVLAGLGIIELKTIFGLGG</sequence>
<organism evidence="2">
    <name type="scientific">viral metagenome</name>
    <dbReference type="NCBI Taxonomy" id="1070528"/>
    <lineage>
        <taxon>unclassified sequences</taxon>
        <taxon>metagenomes</taxon>
        <taxon>organismal metagenomes</taxon>
    </lineage>
</organism>
<dbReference type="EMBL" id="MT144464">
    <property type="protein sequence ID" value="QJA53937.1"/>
    <property type="molecule type" value="Genomic_DNA"/>
</dbReference>
<keyword evidence="1" id="KW-0472">Membrane</keyword>
<evidence type="ECO:0000256" key="1">
    <source>
        <dbReference type="SAM" id="Phobius"/>
    </source>
</evidence>
<dbReference type="AlphaFoldDB" id="A0A6H2A2Y6"/>
<reference evidence="2" key="1">
    <citation type="submission" date="2020-03" db="EMBL/GenBank/DDBJ databases">
        <title>The deep terrestrial virosphere.</title>
        <authorList>
            <person name="Holmfeldt K."/>
            <person name="Nilsson E."/>
            <person name="Simone D."/>
            <person name="Lopez-Fernandez M."/>
            <person name="Wu X."/>
            <person name="de Brujin I."/>
            <person name="Lundin D."/>
            <person name="Andersson A."/>
            <person name="Bertilsson S."/>
            <person name="Dopson M."/>
        </authorList>
    </citation>
    <scope>NUCLEOTIDE SEQUENCE</scope>
    <source>
        <strain evidence="2">TM448A04213</strain>
    </source>
</reference>
<evidence type="ECO:0000313" key="2">
    <source>
        <dbReference type="EMBL" id="QJA53937.1"/>
    </source>
</evidence>
<accession>A0A6H2A2Y6</accession>
<feature type="transmembrane region" description="Helical" evidence="1">
    <location>
        <begin position="59"/>
        <end position="80"/>
    </location>
</feature>
<name>A0A6H2A2Y6_9ZZZZ</name>